<dbReference type="Pfam" id="PF02732">
    <property type="entry name" value="ERCC4"/>
    <property type="match status" value="1"/>
</dbReference>
<dbReference type="InterPro" id="IPR011335">
    <property type="entry name" value="Restrct_endonuc-II-like"/>
</dbReference>
<dbReference type="InterPro" id="IPR006166">
    <property type="entry name" value="ERCC4_domain"/>
</dbReference>
<feature type="domain" description="ERCC4" evidence="1">
    <location>
        <begin position="18"/>
        <end position="120"/>
    </location>
</feature>
<dbReference type="Gene3D" id="3.40.50.10130">
    <property type="match status" value="1"/>
</dbReference>
<organism evidence="2 3">
    <name type="scientific">Clostridium thermobutyricum DSM 4928</name>
    <dbReference type="NCBI Taxonomy" id="1121339"/>
    <lineage>
        <taxon>Bacteria</taxon>
        <taxon>Bacillati</taxon>
        <taxon>Bacillota</taxon>
        <taxon>Clostridia</taxon>
        <taxon>Eubacteriales</taxon>
        <taxon>Clostridiaceae</taxon>
        <taxon>Clostridium</taxon>
    </lineage>
</organism>
<dbReference type="OrthoDB" id="2838811at2"/>
<dbReference type="SMART" id="SM00891">
    <property type="entry name" value="ERCC4"/>
    <property type="match status" value="1"/>
</dbReference>
<comment type="caution">
    <text evidence="2">The sequence shown here is derived from an EMBL/GenBank/DDBJ whole genome shotgun (WGS) entry which is preliminary data.</text>
</comment>
<protein>
    <recommendedName>
        <fullName evidence="1">ERCC4 domain-containing protein</fullName>
    </recommendedName>
</protein>
<dbReference type="GO" id="GO:0003677">
    <property type="term" value="F:DNA binding"/>
    <property type="evidence" value="ECO:0007669"/>
    <property type="project" value="InterPro"/>
</dbReference>
<accession>A0A1V4SW60</accession>
<dbReference type="Proteomes" id="UP000191448">
    <property type="component" value="Unassembled WGS sequence"/>
</dbReference>
<sequence>MQYKFSDKELKEILKNIVIIVDTREQVNKHILDYFDKKKKKYRIEKLDQGDYSACIESNEITKKLGINRDWYFSNDIAIERKNSVDELVQSVKDRDRFENEFARLNMYNTKTIVLVEDPKGYENVLKGNYRSEYKANSFDATLETFIARYNLNIQYLDKQLTGYKIYKTMYYHIREILKNKGYIEENEVIN</sequence>
<evidence type="ECO:0000259" key="1">
    <source>
        <dbReference type="SMART" id="SM00891"/>
    </source>
</evidence>
<gene>
    <name evidence="2" type="ORF">CLTHE_11620</name>
</gene>
<name>A0A1V4SW60_9CLOT</name>
<dbReference type="SUPFAM" id="SSF52980">
    <property type="entry name" value="Restriction endonuclease-like"/>
    <property type="match status" value="1"/>
</dbReference>
<dbReference type="RefSeq" id="WP_080022418.1">
    <property type="nucleotide sequence ID" value="NZ_LTAY01000031.1"/>
</dbReference>
<evidence type="ECO:0000313" key="2">
    <source>
        <dbReference type="EMBL" id="OPX48484.1"/>
    </source>
</evidence>
<proteinExistence type="predicted"/>
<dbReference type="EMBL" id="LTAY01000031">
    <property type="protein sequence ID" value="OPX48484.1"/>
    <property type="molecule type" value="Genomic_DNA"/>
</dbReference>
<dbReference type="AlphaFoldDB" id="A0A1V4SW60"/>
<evidence type="ECO:0000313" key="3">
    <source>
        <dbReference type="Proteomes" id="UP000191448"/>
    </source>
</evidence>
<dbReference type="GO" id="GO:0004518">
    <property type="term" value="F:nuclease activity"/>
    <property type="evidence" value="ECO:0007669"/>
    <property type="project" value="InterPro"/>
</dbReference>
<dbReference type="GO" id="GO:0006259">
    <property type="term" value="P:DNA metabolic process"/>
    <property type="evidence" value="ECO:0007669"/>
    <property type="project" value="UniProtKB-ARBA"/>
</dbReference>
<reference evidence="2 3" key="1">
    <citation type="submission" date="2016-02" db="EMBL/GenBank/DDBJ databases">
        <title>Genome sequence of Clostridium thermobutyricum DSM 4928.</title>
        <authorList>
            <person name="Poehlein A."/>
            <person name="Daniel R."/>
        </authorList>
    </citation>
    <scope>NUCLEOTIDE SEQUENCE [LARGE SCALE GENOMIC DNA]</scope>
    <source>
        <strain evidence="2 3">DSM 4928</strain>
    </source>
</reference>